<dbReference type="PROSITE" id="PS01229">
    <property type="entry name" value="COF_2"/>
    <property type="match status" value="1"/>
</dbReference>
<evidence type="ECO:0000256" key="14">
    <source>
        <dbReference type="ARBA" id="ARBA00049289"/>
    </source>
</evidence>
<evidence type="ECO:0000256" key="3">
    <source>
        <dbReference type="ARBA" id="ARBA00012517"/>
    </source>
</evidence>
<accession>A0AAV5PDW0</accession>
<dbReference type="RefSeq" id="WP_011678094.1">
    <property type="nucleotide sequence ID" value="NZ_BSWJ01000003.1"/>
</dbReference>
<dbReference type="SUPFAM" id="SSF81665">
    <property type="entry name" value="Calcium ATPase, transmembrane domain M"/>
    <property type="match status" value="1"/>
</dbReference>
<feature type="transmembrane region" description="Helical" evidence="15">
    <location>
        <begin position="608"/>
        <end position="629"/>
    </location>
</feature>
<evidence type="ECO:0000256" key="15">
    <source>
        <dbReference type="RuleBase" id="RU362081"/>
    </source>
</evidence>
<dbReference type="Gene3D" id="2.70.150.10">
    <property type="entry name" value="Calcium-transporting ATPase, cytoplasmic transduction domain A"/>
    <property type="match status" value="1"/>
</dbReference>
<evidence type="ECO:0000256" key="13">
    <source>
        <dbReference type="ARBA" id="ARBA00023136"/>
    </source>
</evidence>
<dbReference type="GO" id="GO:0005886">
    <property type="term" value="C:plasma membrane"/>
    <property type="evidence" value="ECO:0007669"/>
    <property type="project" value="UniProtKB-SubCell"/>
</dbReference>
<evidence type="ECO:0000259" key="16">
    <source>
        <dbReference type="Pfam" id="PF00122"/>
    </source>
</evidence>
<dbReference type="GO" id="GO:0043682">
    <property type="term" value="F:P-type divalent copper transporter activity"/>
    <property type="evidence" value="ECO:0007669"/>
    <property type="project" value="TreeGrafter"/>
</dbReference>
<feature type="transmembrane region" description="Helical" evidence="15">
    <location>
        <begin position="246"/>
        <end position="265"/>
    </location>
</feature>
<evidence type="ECO:0000256" key="10">
    <source>
        <dbReference type="ARBA" id="ARBA00022967"/>
    </source>
</evidence>
<evidence type="ECO:0000256" key="4">
    <source>
        <dbReference type="ARBA" id="ARBA00022475"/>
    </source>
</evidence>
<evidence type="ECO:0000256" key="5">
    <source>
        <dbReference type="ARBA" id="ARBA00022692"/>
    </source>
</evidence>
<name>A0AAV5PDW0_LACDE</name>
<dbReference type="EC" id="7.2.2.8" evidence="3"/>
<dbReference type="GO" id="GO:0005507">
    <property type="term" value="F:copper ion binding"/>
    <property type="evidence" value="ECO:0007669"/>
    <property type="project" value="TreeGrafter"/>
</dbReference>
<evidence type="ECO:0000256" key="11">
    <source>
        <dbReference type="ARBA" id="ARBA00022989"/>
    </source>
</evidence>
<dbReference type="GO" id="GO:0055070">
    <property type="term" value="P:copper ion homeostasis"/>
    <property type="evidence" value="ECO:0007669"/>
    <property type="project" value="TreeGrafter"/>
</dbReference>
<evidence type="ECO:0000313" key="17">
    <source>
        <dbReference type="EMBL" id="GMB85832.1"/>
    </source>
</evidence>
<dbReference type="InterPro" id="IPR008250">
    <property type="entry name" value="ATPase_P-typ_transduc_dom_A_sf"/>
</dbReference>
<feature type="domain" description="P-type ATPase A" evidence="16">
    <location>
        <begin position="130"/>
        <end position="229"/>
    </location>
</feature>
<dbReference type="GO" id="GO:0016887">
    <property type="term" value="F:ATP hydrolysis activity"/>
    <property type="evidence" value="ECO:0007669"/>
    <property type="project" value="InterPro"/>
</dbReference>
<sequence>MKLTNWRRFWLSLFLALPMLAQMLLMIWGIMLPGIKTYSLIATSLIMLIGAGPYIQSAWAALKRHQANMNSLIAIGTSVTYVYSLFAYFTGRPVYFESAAFILISVLLGDALEEKMHDRAAASLNKLLELQASEAEVKRGEDFVKLPLDQVKAGDVIKVRPGGKVPVDGRLVSGQSNVNEAMVTGESMPVAKKPGDRVIGATINGSGSFLMVAEQVGEETMLAQIVQVVKQAQNSRAPIQKLTDKVANYFVPAVLIVSILAFAIWDVFSPVGPVKAMLYAVSVIVIACPCALGLATPTALMVASGRSARMGVLIKDGEILEAAAKIKTIVFDKTGTLTVGQPQLVDQVGDKASLSLAASLEANSEHPLAQAIVTSAKEGGQPLLPVSDFSAEEGKGVEGKVAGHLVKVGRADYVSAPDAWRQQAEGLAEAGKTVAYVQKDSAVIGLLALQDAPRPEAKAVLSELKSRGIKTVMLTGDNQQLAEKIGRQLGIDQVEAGLLPGEKADRLAKLQEAGPVAFVGDGINDAPALSLADVGIAMGSGTDVAKEAGGIVLMTSSLTGVLRALDLSKQTFTRIKLNLFWALIYNLIGIPVAAGLFSFIGVSLSPELAALAMAFSSVSVLLSSLMLNWTKIAGAGKS</sequence>
<keyword evidence="6 15" id="KW-0479">Metal-binding</keyword>
<dbReference type="SUPFAM" id="SSF81653">
    <property type="entry name" value="Calcium ATPase, transduction domain A"/>
    <property type="match status" value="1"/>
</dbReference>
<keyword evidence="8" id="KW-0813">Transport</keyword>
<dbReference type="NCBIfam" id="TIGR01525">
    <property type="entry name" value="ATPase-IB_hvy"/>
    <property type="match status" value="1"/>
</dbReference>
<dbReference type="Proteomes" id="UP001165243">
    <property type="component" value="Unassembled WGS sequence"/>
</dbReference>
<keyword evidence="10" id="KW-1278">Translocase</keyword>
<dbReference type="AlphaFoldDB" id="A0AAV5PDW0"/>
<protein>
    <recommendedName>
        <fullName evidence="3">P-type Cu(+) transporter</fullName>
        <ecNumber evidence="3">7.2.2.8</ecNumber>
    </recommendedName>
</protein>
<feature type="transmembrane region" description="Helical" evidence="15">
    <location>
        <begin position="67"/>
        <end position="88"/>
    </location>
</feature>
<dbReference type="PRINTS" id="PR00943">
    <property type="entry name" value="CUATPASE"/>
</dbReference>
<evidence type="ECO:0000256" key="7">
    <source>
        <dbReference type="ARBA" id="ARBA00022741"/>
    </source>
</evidence>
<evidence type="ECO:0000256" key="1">
    <source>
        <dbReference type="ARBA" id="ARBA00004651"/>
    </source>
</evidence>
<dbReference type="EMBL" id="BSWK01000001">
    <property type="protein sequence ID" value="GMB85832.1"/>
    <property type="molecule type" value="Genomic_DNA"/>
</dbReference>
<keyword evidence="12" id="KW-0186">Copper</keyword>
<keyword evidence="9 15" id="KW-0067">ATP-binding</keyword>
<dbReference type="InterPro" id="IPR023214">
    <property type="entry name" value="HAD_sf"/>
</dbReference>
<dbReference type="InterPro" id="IPR023299">
    <property type="entry name" value="ATPase_P-typ_cyto_dom_N"/>
</dbReference>
<dbReference type="InterPro" id="IPR023298">
    <property type="entry name" value="ATPase_P-typ_TM_dom_sf"/>
</dbReference>
<dbReference type="GO" id="GO:0005524">
    <property type="term" value="F:ATP binding"/>
    <property type="evidence" value="ECO:0007669"/>
    <property type="project" value="UniProtKB-UniRule"/>
</dbReference>
<dbReference type="SFLD" id="SFLDF00027">
    <property type="entry name" value="p-type_atpase"/>
    <property type="match status" value="1"/>
</dbReference>
<dbReference type="SUPFAM" id="SSF56784">
    <property type="entry name" value="HAD-like"/>
    <property type="match status" value="1"/>
</dbReference>
<evidence type="ECO:0000256" key="12">
    <source>
        <dbReference type="ARBA" id="ARBA00023008"/>
    </source>
</evidence>
<evidence type="ECO:0000256" key="8">
    <source>
        <dbReference type="ARBA" id="ARBA00022796"/>
    </source>
</evidence>
<dbReference type="InterPro" id="IPR018303">
    <property type="entry name" value="ATPase_P-typ_P_site"/>
</dbReference>
<feature type="transmembrane region" description="Helical" evidence="15">
    <location>
        <begin position="9"/>
        <end position="31"/>
    </location>
</feature>
<dbReference type="SFLD" id="SFLDS00003">
    <property type="entry name" value="Haloacid_Dehalogenase"/>
    <property type="match status" value="1"/>
</dbReference>
<feature type="transmembrane region" description="Helical" evidence="15">
    <location>
        <begin position="277"/>
        <end position="303"/>
    </location>
</feature>
<proteinExistence type="inferred from homology"/>
<dbReference type="InterPro" id="IPR044492">
    <property type="entry name" value="P_typ_ATPase_HD_dom"/>
</dbReference>
<dbReference type="InterPro" id="IPR027256">
    <property type="entry name" value="P-typ_ATPase_IB"/>
</dbReference>
<dbReference type="CDD" id="cd02094">
    <property type="entry name" value="P-type_ATPase_Cu-like"/>
    <property type="match status" value="1"/>
</dbReference>
<evidence type="ECO:0000256" key="2">
    <source>
        <dbReference type="ARBA" id="ARBA00006024"/>
    </source>
</evidence>
<feature type="transmembrane region" description="Helical" evidence="15">
    <location>
        <begin position="94"/>
        <end position="112"/>
    </location>
</feature>
<dbReference type="PRINTS" id="PR00119">
    <property type="entry name" value="CATATPASE"/>
</dbReference>
<dbReference type="PROSITE" id="PS00154">
    <property type="entry name" value="ATPASE_E1_E2"/>
    <property type="match status" value="1"/>
</dbReference>
<feature type="transmembrane region" description="Helical" evidence="15">
    <location>
        <begin position="37"/>
        <end position="55"/>
    </location>
</feature>
<dbReference type="InterPro" id="IPR001757">
    <property type="entry name" value="P_typ_ATPase"/>
</dbReference>
<evidence type="ECO:0000256" key="6">
    <source>
        <dbReference type="ARBA" id="ARBA00022723"/>
    </source>
</evidence>
<dbReference type="Gene3D" id="3.40.50.1000">
    <property type="entry name" value="HAD superfamily/HAD-like"/>
    <property type="match status" value="1"/>
</dbReference>
<comment type="catalytic activity">
    <reaction evidence="14">
        <text>Cu(+)(in) + ATP + H2O = Cu(+)(out) + ADP + phosphate + H(+)</text>
        <dbReference type="Rhea" id="RHEA:25792"/>
        <dbReference type="ChEBI" id="CHEBI:15377"/>
        <dbReference type="ChEBI" id="CHEBI:15378"/>
        <dbReference type="ChEBI" id="CHEBI:30616"/>
        <dbReference type="ChEBI" id="CHEBI:43474"/>
        <dbReference type="ChEBI" id="CHEBI:49552"/>
        <dbReference type="ChEBI" id="CHEBI:456216"/>
        <dbReference type="EC" id="7.2.2.8"/>
    </reaction>
</comment>
<organism evidence="17 18">
    <name type="scientific">Lactobacillus delbrueckii subsp. bulgaricus</name>
    <dbReference type="NCBI Taxonomy" id="1585"/>
    <lineage>
        <taxon>Bacteria</taxon>
        <taxon>Bacillati</taxon>
        <taxon>Bacillota</taxon>
        <taxon>Bacilli</taxon>
        <taxon>Lactobacillales</taxon>
        <taxon>Lactobacillaceae</taxon>
        <taxon>Lactobacillus</taxon>
    </lineage>
</organism>
<dbReference type="SFLD" id="SFLDG00002">
    <property type="entry name" value="C1.7:_P-type_atpase_like"/>
    <property type="match status" value="1"/>
</dbReference>
<feature type="transmembrane region" description="Helical" evidence="15">
    <location>
        <begin position="579"/>
        <end position="602"/>
    </location>
</feature>
<dbReference type="GO" id="GO:0140581">
    <property type="term" value="F:P-type monovalent copper transporter activity"/>
    <property type="evidence" value="ECO:0007669"/>
    <property type="project" value="UniProtKB-EC"/>
</dbReference>
<keyword evidence="4 15" id="KW-1003">Cell membrane</keyword>
<dbReference type="Gene3D" id="3.40.1110.10">
    <property type="entry name" value="Calcium-transporting ATPase, cytoplasmic domain N"/>
    <property type="match status" value="1"/>
</dbReference>
<evidence type="ECO:0000256" key="9">
    <source>
        <dbReference type="ARBA" id="ARBA00022840"/>
    </source>
</evidence>
<keyword evidence="8" id="KW-0187">Copper transport</keyword>
<dbReference type="InterPro" id="IPR036412">
    <property type="entry name" value="HAD-like_sf"/>
</dbReference>
<dbReference type="Pfam" id="PF00122">
    <property type="entry name" value="E1-E2_ATPase"/>
    <property type="match status" value="1"/>
</dbReference>
<evidence type="ECO:0000313" key="18">
    <source>
        <dbReference type="Proteomes" id="UP001165243"/>
    </source>
</evidence>
<dbReference type="FunFam" id="2.70.150.10:FF:000020">
    <property type="entry name" value="Copper-exporting P-type ATPase A"/>
    <property type="match status" value="1"/>
</dbReference>
<keyword evidence="5 15" id="KW-0812">Transmembrane</keyword>
<comment type="caution">
    <text evidence="17">The sequence shown here is derived from an EMBL/GenBank/DDBJ whole genome shotgun (WGS) entry which is preliminary data.</text>
</comment>
<gene>
    <name evidence="17" type="primary">zntA_2</name>
    <name evidence="17" type="ORF">ME0900_02040</name>
</gene>
<comment type="subcellular location">
    <subcellularLocation>
        <location evidence="1">Cell membrane</location>
        <topology evidence="1">Multi-pass membrane protein</topology>
    </subcellularLocation>
</comment>
<dbReference type="NCBIfam" id="TIGR01511">
    <property type="entry name" value="ATPase-IB1_Cu"/>
    <property type="match status" value="1"/>
</dbReference>
<keyword evidence="7 15" id="KW-0547">Nucleotide-binding</keyword>
<dbReference type="Pfam" id="PF00702">
    <property type="entry name" value="Hydrolase"/>
    <property type="match status" value="1"/>
</dbReference>
<keyword evidence="13 15" id="KW-0472">Membrane</keyword>
<keyword evidence="8" id="KW-0406">Ion transport</keyword>
<dbReference type="InterPro" id="IPR059000">
    <property type="entry name" value="ATPase_P-type_domA"/>
</dbReference>
<keyword evidence="11 15" id="KW-1133">Transmembrane helix</keyword>
<dbReference type="PANTHER" id="PTHR43520">
    <property type="entry name" value="ATP7, ISOFORM B"/>
    <property type="match status" value="1"/>
</dbReference>
<dbReference type="PANTHER" id="PTHR43520:SF8">
    <property type="entry name" value="P-TYPE CU(+) TRANSPORTER"/>
    <property type="match status" value="1"/>
</dbReference>
<reference evidence="17" key="1">
    <citation type="submission" date="2023-04" db="EMBL/GenBank/DDBJ databases">
        <title>Draft genome sequences of Lactobacillus delbrueckii subsp. bulgaricus ME-900 and ME-901 with improved acid tolerance.</title>
        <authorList>
            <person name="Ishida T."/>
            <person name="Yamamoto E."/>
            <person name="Koizumi A."/>
            <person name="Fujiwara S."/>
            <person name="Makino S."/>
            <person name="Kano H."/>
            <person name="Kimura K."/>
        </authorList>
    </citation>
    <scope>NUCLEOTIDE SEQUENCE</scope>
    <source>
        <strain evidence="17">ME-900</strain>
    </source>
</reference>
<dbReference type="NCBIfam" id="TIGR01494">
    <property type="entry name" value="ATPase_P-type"/>
    <property type="match status" value="1"/>
</dbReference>
<comment type="similarity">
    <text evidence="2 15">Belongs to the cation transport ATPase (P-type) (TC 3.A.3) family. Type IB subfamily.</text>
</comment>